<evidence type="ECO:0000313" key="2">
    <source>
        <dbReference type="Proteomes" id="UP000789595"/>
    </source>
</evidence>
<dbReference type="EMBL" id="CAKKNE010000002">
    <property type="protein sequence ID" value="CAH0369134.1"/>
    <property type="molecule type" value="Genomic_DNA"/>
</dbReference>
<proteinExistence type="predicted"/>
<protein>
    <submittedName>
        <fullName evidence="1">Uncharacterized protein</fullName>
    </submittedName>
</protein>
<gene>
    <name evidence="1" type="ORF">PECAL_2P22430</name>
</gene>
<comment type="caution">
    <text evidence="1">The sequence shown here is derived from an EMBL/GenBank/DDBJ whole genome shotgun (WGS) entry which is preliminary data.</text>
</comment>
<evidence type="ECO:0000313" key="1">
    <source>
        <dbReference type="EMBL" id="CAH0369134.1"/>
    </source>
</evidence>
<accession>A0A8J2SJF6</accession>
<dbReference type="AlphaFoldDB" id="A0A8J2SJF6"/>
<keyword evidence="2" id="KW-1185">Reference proteome</keyword>
<dbReference type="Proteomes" id="UP000789595">
    <property type="component" value="Unassembled WGS sequence"/>
</dbReference>
<reference evidence="1" key="1">
    <citation type="submission" date="2021-11" db="EMBL/GenBank/DDBJ databases">
        <authorList>
            <consortium name="Genoscope - CEA"/>
            <person name="William W."/>
        </authorList>
    </citation>
    <scope>NUCLEOTIDE SEQUENCE</scope>
</reference>
<name>A0A8J2SJF6_9STRA</name>
<organism evidence="1 2">
    <name type="scientific">Pelagomonas calceolata</name>
    <dbReference type="NCBI Taxonomy" id="35677"/>
    <lineage>
        <taxon>Eukaryota</taxon>
        <taxon>Sar</taxon>
        <taxon>Stramenopiles</taxon>
        <taxon>Ochrophyta</taxon>
        <taxon>Pelagophyceae</taxon>
        <taxon>Pelagomonadales</taxon>
        <taxon>Pelagomonadaceae</taxon>
        <taxon>Pelagomonas</taxon>
    </lineage>
</organism>
<sequence>MEHVPALAFQHAERPDEAPPTHASQDTNIHAAVVRRGPRSQQQVASAGLRVLDQEERVVARQRFAVEGERGRPPSVGEDRCHDTEVVADRAQTAHLLRQNRRVDAEAPRHQVVAIPQAVVANAHLGQIDFTYAARQDPLHGAFNRCDPELHGLTVPGAAGNDRDARQRLAVPQPPRDHLADAPVAADYSDGFVVCDLRSGREREEVPRAFGPVLNHLDTLSL</sequence>